<keyword evidence="2" id="KW-0732">Signal</keyword>
<keyword evidence="6" id="KW-1185">Reference proteome</keyword>
<dbReference type="GO" id="GO:0030198">
    <property type="term" value="P:extracellular matrix organization"/>
    <property type="evidence" value="ECO:0007669"/>
    <property type="project" value="TreeGrafter"/>
</dbReference>
<dbReference type="GO" id="GO:0031012">
    <property type="term" value="C:extracellular matrix"/>
    <property type="evidence" value="ECO:0007669"/>
    <property type="project" value="TreeGrafter"/>
</dbReference>
<evidence type="ECO:0000313" key="5">
    <source>
        <dbReference type="EMBL" id="NEN25524.1"/>
    </source>
</evidence>
<feature type="compositionally biased region" description="Low complexity" evidence="1">
    <location>
        <begin position="169"/>
        <end position="234"/>
    </location>
</feature>
<dbReference type="EMBL" id="JAAGVY010000058">
    <property type="protein sequence ID" value="NEN25524.1"/>
    <property type="molecule type" value="Genomic_DNA"/>
</dbReference>
<comment type="caution">
    <text evidence="5">The sequence shown here is derived from an EMBL/GenBank/DDBJ whole genome shotgun (WGS) entry which is preliminary data.</text>
</comment>
<dbReference type="Pfam" id="PF13884">
    <property type="entry name" value="Peptidase_S74"/>
    <property type="match status" value="1"/>
</dbReference>
<evidence type="ECO:0000256" key="1">
    <source>
        <dbReference type="SAM" id="MobiDB-lite"/>
    </source>
</evidence>
<name>A0A7K3WVJ9_9FLAO</name>
<feature type="signal peptide" evidence="2">
    <location>
        <begin position="1"/>
        <end position="22"/>
    </location>
</feature>
<dbReference type="InterPro" id="IPR008160">
    <property type="entry name" value="Collagen"/>
</dbReference>
<dbReference type="InterPro" id="IPR050149">
    <property type="entry name" value="Collagen_superfamily"/>
</dbReference>
<protein>
    <recommendedName>
        <fullName evidence="3">Peptidase S74 domain-containing protein</fullName>
    </recommendedName>
</protein>
<dbReference type="Pfam" id="PF01391">
    <property type="entry name" value="Collagen"/>
    <property type="match status" value="2"/>
</dbReference>
<feature type="compositionally biased region" description="Low complexity" evidence="1">
    <location>
        <begin position="147"/>
        <end position="162"/>
    </location>
</feature>
<feature type="domain" description="Peptidase S74" evidence="3">
    <location>
        <begin position="764"/>
        <end position="866"/>
    </location>
</feature>
<feature type="chain" id="PRO_5033595727" description="Peptidase S74 domain-containing protein" evidence="2">
    <location>
        <begin position="23"/>
        <end position="878"/>
    </location>
</feature>
<evidence type="ECO:0000313" key="4">
    <source>
        <dbReference type="EMBL" id="NEN25321.1"/>
    </source>
</evidence>
<dbReference type="AlphaFoldDB" id="A0A7K3WVJ9"/>
<organism evidence="5 6">
    <name type="scientific">Cryomorpha ignava</name>
    <dbReference type="NCBI Taxonomy" id="101383"/>
    <lineage>
        <taxon>Bacteria</taxon>
        <taxon>Pseudomonadati</taxon>
        <taxon>Bacteroidota</taxon>
        <taxon>Flavobacteriia</taxon>
        <taxon>Flavobacteriales</taxon>
        <taxon>Cryomorphaceae</taxon>
        <taxon>Cryomorpha</taxon>
    </lineage>
</organism>
<feature type="region of interest" description="Disordered" evidence="1">
    <location>
        <begin position="359"/>
        <end position="414"/>
    </location>
</feature>
<evidence type="ECO:0000313" key="6">
    <source>
        <dbReference type="Proteomes" id="UP000486602"/>
    </source>
</evidence>
<evidence type="ECO:0000256" key="2">
    <source>
        <dbReference type="SAM" id="SignalP"/>
    </source>
</evidence>
<dbReference type="EMBL" id="JAAGVY010000048">
    <property type="protein sequence ID" value="NEN25321.1"/>
    <property type="molecule type" value="Genomic_DNA"/>
</dbReference>
<dbReference type="PROSITE" id="PS51688">
    <property type="entry name" value="ICA"/>
    <property type="match status" value="1"/>
</dbReference>
<dbReference type="Proteomes" id="UP000486602">
    <property type="component" value="Unassembled WGS sequence"/>
</dbReference>
<feature type="compositionally biased region" description="Low complexity" evidence="1">
    <location>
        <begin position="359"/>
        <end position="412"/>
    </location>
</feature>
<feature type="region of interest" description="Disordered" evidence="1">
    <location>
        <begin position="134"/>
        <end position="236"/>
    </location>
</feature>
<sequence length="878" mass="87880">MKIQIILVLTSILLALNLSGQAPEKFNYQGVARNSAGAPLANEQLGLQISILDGDNAEYIETHTITTNSFGLYTLAIGGGTPVEGSMSDVTWSAGNKSIKVEIDPDGGSNYSDLGTTELLSVPYALYAVESATGVAGPQGPPGPPGSQGATGPQGATGSTGAIGPQGNTGPQGATGSQGATGAMGPAGPQGATGATGAIGPQGNTGPQGATGAMGPQGATGATGATGPVGPAGTINGVSAGGDLSGTYPNPSIGSNKVTTTKILNGAVTGTKISSMGATQGQVLSYNGSTWAPTSAATGATGSAGGDLSGTYPNPTIGSNKVTTTKILNGAVTGTKISSMGATQGQVLSYNGSSWAPTAAATGPQGATGATGPAGPQGATGPMGPQGNTGSTGAVGPQGATGATGPVGPAGTINGVSAGGDLTGTYPNPTIGNNKVTSAKIVNGAVTAAKLNNMGATQGQYLYFNGSSWAPTTITSTSGWGLSGNSVSSSNFIGTTNNQSLRFKQNNQDVGFIKLDNTAFGKGSMGQVTSGTKNVAIGSSALTGLTTGSNNTAVGYGATVTSGSLMNATAIGAFAVVSQSNSLILGSVGGDSLSPTNVGIGTSAPSERLHVKGNGYFEGGLEIKKNSGVWFPQLTLRDYSSGLSRISFKNANAGQWIIAGGSNTTAQSSLFNIAYGSTDFVATNILQVAGHGKVGINFDPSVGSGVSYGGLIVDGPGASDNLTLMATGTNRYSYWATDTQLRLYYNGSLIGNFNSATGAYSATSDRSLKENIQPVGNLLNKVKEVQIVNYDFKRDPAKAPQIGYIAQELEKQFPEFVTAPEPDSEREMFYTVNYAGMSAVAIKAIQEQQVIIENQAVEIEALKELIFKIGERVEKLEE</sequence>
<proteinExistence type="predicted"/>
<evidence type="ECO:0000259" key="3">
    <source>
        <dbReference type="PROSITE" id="PS51688"/>
    </source>
</evidence>
<dbReference type="InterPro" id="IPR030392">
    <property type="entry name" value="S74_ICA"/>
</dbReference>
<dbReference type="PANTHER" id="PTHR24023">
    <property type="entry name" value="COLLAGEN ALPHA"/>
    <property type="match status" value="1"/>
</dbReference>
<dbReference type="GO" id="GO:0030020">
    <property type="term" value="F:extracellular matrix structural constituent conferring tensile strength"/>
    <property type="evidence" value="ECO:0007669"/>
    <property type="project" value="TreeGrafter"/>
</dbReference>
<dbReference type="RefSeq" id="WP_163286780.1">
    <property type="nucleotide sequence ID" value="NZ_JAAGVY010000048.1"/>
</dbReference>
<dbReference type="PANTHER" id="PTHR24023:SF1095">
    <property type="entry name" value="EGF-LIKE DOMAIN-CONTAINING PROTEIN"/>
    <property type="match status" value="1"/>
</dbReference>
<accession>A0A7K3WVJ9</accession>
<reference evidence="5 6" key="1">
    <citation type="submission" date="2020-02" db="EMBL/GenBank/DDBJ databases">
        <title>Out from the shadows clarifying the taxonomy of the family Cryomorphaceae and related taxa by utilizing the GTDB taxonomic framework.</title>
        <authorList>
            <person name="Bowman J.P."/>
        </authorList>
    </citation>
    <scope>NUCLEOTIDE SEQUENCE [LARGE SCALE GENOMIC DNA]</scope>
    <source>
        <strain evidence="5 6">QSSC 1-22</strain>
    </source>
</reference>
<gene>
    <name evidence="4" type="ORF">G3O08_17630</name>
    <name evidence="5" type="ORF">G3O08_18690</name>
</gene>
<dbReference type="GO" id="GO:0005615">
    <property type="term" value="C:extracellular space"/>
    <property type="evidence" value="ECO:0007669"/>
    <property type="project" value="TreeGrafter"/>
</dbReference>